<dbReference type="Gene3D" id="3.90.550.10">
    <property type="entry name" value="Spore Coat Polysaccharide Biosynthesis Protein SpsA, Chain A"/>
    <property type="match status" value="1"/>
</dbReference>
<dbReference type="InterPro" id="IPR029044">
    <property type="entry name" value="Nucleotide-diphossugar_trans"/>
</dbReference>
<evidence type="ECO:0000313" key="3">
    <source>
        <dbReference type="Proteomes" id="UP000245206"/>
    </source>
</evidence>
<protein>
    <submittedName>
        <fullName evidence="2">Alpha-L-Rha alpha-1,3-L-rhamnosyltransferase</fullName>
    </submittedName>
</protein>
<dbReference type="InterPro" id="IPR001173">
    <property type="entry name" value="Glyco_trans_2-like"/>
</dbReference>
<keyword evidence="3" id="KW-1185">Reference proteome</keyword>
<dbReference type="Pfam" id="PF00535">
    <property type="entry name" value="Glycos_transf_2"/>
    <property type="match status" value="1"/>
</dbReference>
<dbReference type="GO" id="GO:0016758">
    <property type="term" value="F:hexosyltransferase activity"/>
    <property type="evidence" value="ECO:0007669"/>
    <property type="project" value="UniProtKB-ARBA"/>
</dbReference>
<sequence>MPNKPKVSVCIATYNGEKYISEQLNSILIQLSAEDEIIISDDSSTDGTCEILKKIASSDKRIQLFLDQKFKDPIQNFQNALYKVSGEFIFLSDQDDVWMENKVTTVIQKLEKFDLVIHDSIVTDEKLNKMHPSFFQYFGSKQGIFKNVLRSSYYGSCMAFRKSLLDKALPFPKTKEIGHDLWIGLVAELTAKVLFLKEPYLLYRRHAETFTMRGLGGKKRPIYKMALGRLIMFYEILKFLVKYKFGISKKQQ</sequence>
<dbReference type="RefSeq" id="WP_108958679.1">
    <property type="nucleotide sequence ID" value="NZ_BFAZ01000003.1"/>
</dbReference>
<feature type="domain" description="Glycosyltransferase 2-like" evidence="1">
    <location>
        <begin position="8"/>
        <end position="167"/>
    </location>
</feature>
<dbReference type="OrthoDB" id="305760at2"/>
<dbReference type="PANTHER" id="PTHR22916">
    <property type="entry name" value="GLYCOSYLTRANSFERASE"/>
    <property type="match status" value="1"/>
</dbReference>
<dbReference type="Proteomes" id="UP000245206">
    <property type="component" value="Unassembled WGS sequence"/>
</dbReference>
<dbReference type="AlphaFoldDB" id="A0A2P2D9R0"/>
<gene>
    <name evidence="2" type="ORF">LPTSP2_06480</name>
</gene>
<dbReference type="SUPFAM" id="SSF53448">
    <property type="entry name" value="Nucleotide-diphospho-sugar transferases"/>
    <property type="match status" value="1"/>
</dbReference>
<dbReference type="EMBL" id="BFAZ01000003">
    <property type="protein sequence ID" value="GBF41376.1"/>
    <property type="molecule type" value="Genomic_DNA"/>
</dbReference>
<accession>A0A2P2D9R0</accession>
<organism evidence="2 3">
    <name type="scientific">Leptospira ellinghausenii</name>
    <dbReference type="NCBI Taxonomy" id="1917822"/>
    <lineage>
        <taxon>Bacteria</taxon>
        <taxon>Pseudomonadati</taxon>
        <taxon>Spirochaetota</taxon>
        <taxon>Spirochaetia</taxon>
        <taxon>Leptospirales</taxon>
        <taxon>Leptospiraceae</taxon>
        <taxon>Leptospira</taxon>
    </lineage>
</organism>
<dbReference type="PANTHER" id="PTHR22916:SF3">
    <property type="entry name" value="UDP-GLCNAC:BETAGAL BETA-1,3-N-ACETYLGLUCOSAMINYLTRANSFERASE-LIKE PROTEIN 1"/>
    <property type="match status" value="1"/>
</dbReference>
<evidence type="ECO:0000259" key="1">
    <source>
        <dbReference type="Pfam" id="PF00535"/>
    </source>
</evidence>
<reference evidence="3" key="1">
    <citation type="journal article" date="2019" name="Microbiol. Immunol.">
        <title>Molecular and phenotypic characterization of Leptospira johnsonii sp. nov., Leptospira ellinghausenii sp. nov. and Leptospira ryugenii sp. nov. isolated from soil and water in Japan.</title>
        <authorList>
            <person name="Masuzawa T."/>
            <person name="Saito M."/>
            <person name="Nakao R."/>
            <person name="Nikaido Y."/>
            <person name="Matsumoto M."/>
            <person name="Ogawa M."/>
            <person name="Yokoyama M."/>
            <person name="Hidaka Y."/>
            <person name="Tomita J."/>
            <person name="Sakakibara K."/>
            <person name="Suzuki K."/>
            <person name="Yasuda S."/>
            <person name="Sato H."/>
            <person name="Yamaguchi M."/>
            <person name="Yoshida S.I."/>
            <person name="Koizumi N."/>
            <person name="Kawamura Y."/>
        </authorList>
    </citation>
    <scope>NUCLEOTIDE SEQUENCE [LARGE SCALE GENOMIC DNA]</scope>
    <source>
        <strain evidence="3">E18</strain>
    </source>
</reference>
<keyword evidence="2" id="KW-0808">Transferase</keyword>
<proteinExistence type="predicted"/>
<dbReference type="CDD" id="cd04196">
    <property type="entry name" value="GT_2_like_d"/>
    <property type="match status" value="1"/>
</dbReference>
<comment type="caution">
    <text evidence="2">The sequence shown here is derived from an EMBL/GenBank/DDBJ whole genome shotgun (WGS) entry which is preliminary data.</text>
</comment>
<name>A0A2P2D9R0_9LEPT</name>
<evidence type="ECO:0000313" key="2">
    <source>
        <dbReference type="EMBL" id="GBF41376.1"/>
    </source>
</evidence>